<evidence type="ECO:0000313" key="3">
    <source>
        <dbReference type="EMBL" id="OGH94529.1"/>
    </source>
</evidence>
<dbReference type="EMBL" id="MFRE01000008">
    <property type="protein sequence ID" value="OGH94529.1"/>
    <property type="molecule type" value="Genomic_DNA"/>
</dbReference>
<comment type="caution">
    <text evidence="3">The sequence shown here is derived from an EMBL/GenBank/DDBJ whole genome shotgun (WGS) entry which is preliminary data.</text>
</comment>
<dbReference type="SUPFAM" id="SSF55811">
    <property type="entry name" value="Nudix"/>
    <property type="match status" value="1"/>
</dbReference>
<dbReference type="GO" id="GO:0016787">
    <property type="term" value="F:hydrolase activity"/>
    <property type="evidence" value="ECO:0007669"/>
    <property type="project" value="UniProtKB-KW"/>
</dbReference>
<evidence type="ECO:0000259" key="2">
    <source>
        <dbReference type="Pfam" id="PF00293"/>
    </source>
</evidence>
<evidence type="ECO:0000313" key="4">
    <source>
        <dbReference type="Proteomes" id="UP000178254"/>
    </source>
</evidence>
<dbReference type="InterPro" id="IPR015797">
    <property type="entry name" value="NUDIX_hydrolase-like_dom_sf"/>
</dbReference>
<dbReference type="InterPro" id="IPR000086">
    <property type="entry name" value="NUDIX_hydrolase_dom"/>
</dbReference>
<dbReference type="CDD" id="cd02883">
    <property type="entry name" value="NUDIX_Hydrolase"/>
    <property type="match status" value="1"/>
</dbReference>
<feature type="domain" description="Nudix hydrolase" evidence="2">
    <location>
        <begin position="73"/>
        <end position="167"/>
    </location>
</feature>
<dbReference type="PROSITE" id="PS00893">
    <property type="entry name" value="NUDIX_BOX"/>
    <property type="match status" value="1"/>
</dbReference>
<gene>
    <name evidence="3" type="ORF">A2538_00085</name>
</gene>
<dbReference type="Gene3D" id="3.90.79.10">
    <property type="entry name" value="Nucleoside Triphosphate Pyrophosphohydrolase"/>
    <property type="match status" value="1"/>
</dbReference>
<accession>A0A1F6PEF6</accession>
<organism evidence="3 4">
    <name type="scientific">Candidatus Magasanikbacteria bacterium RIFOXYD2_FULL_41_14</name>
    <dbReference type="NCBI Taxonomy" id="1798709"/>
    <lineage>
        <taxon>Bacteria</taxon>
        <taxon>Candidatus Magasanikiibacteriota</taxon>
    </lineage>
</organism>
<dbReference type="Proteomes" id="UP000178254">
    <property type="component" value="Unassembled WGS sequence"/>
</dbReference>
<proteinExistence type="predicted"/>
<dbReference type="Pfam" id="PF00293">
    <property type="entry name" value="NUDIX"/>
    <property type="match status" value="1"/>
</dbReference>
<dbReference type="InterPro" id="IPR020084">
    <property type="entry name" value="NUDIX_hydrolase_CS"/>
</dbReference>
<name>A0A1F6PEF6_9BACT</name>
<reference evidence="3 4" key="1">
    <citation type="journal article" date="2016" name="Nat. Commun.">
        <title>Thousands of microbial genomes shed light on interconnected biogeochemical processes in an aquifer system.</title>
        <authorList>
            <person name="Anantharaman K."/>
            <person name="Brown C.T."/>
            <person name="Hug L.A."/>
            <person name="Sharon I."/>
            <person name="Castelle C.J."/>
            <person name="Probst A.J."/>
            <person name="Thomas B.C."/>
            <person name="Singh A."/>
            <person name="Wilkins M.J."/>
            <person name="Karaoz U."/>
            <person name="Brodie E.L."/>
            <person name="Williams K.H."/>
            <person name="Hubbard S.S."/>
            <person name="Banfield J.F."/>
        </authorList>
    </citation>
    <scope>NUCLEOTIDE SEQUENCE [LARGE SCALE GENOMIC DNA]</scope>
</reference>
<protein>
    <recommendedName>
        <fullName evidence="2">Nudix hydrolase domain-containing protein</fullName>
    </recommendedName>
</protein>
<sequence>MSEGVGKNSLEGAVIEGQDLNRENFKKTEVVRVVVARSRSARELRVWLKDNPNFDLKDLKLSSQLWAEKNAVSANPWELMPVGGGVKDQETLEQTARRELFEETHLQPIGGFKDLGQIDYLLDSKKAEINSHFVGTRILPTDSAFPLHPDEDKIAYFHYLDLNQMTELLTEDYIHRGTGGRAAQMLGSLRDSLTDKEVIISTEQKESTRLAIAEYAESQEAIKKIDVLKYLARLTKKDFSDSDLGNRIELLLVGVKVDDFDAVQKCWEQSLRLCHEYLLGSKIQTTENKDSAKISLQTKILEAIDLSNFAEEIELTTEQGGYGSRIEATLRLVYGLLETSEYRDEYLEVAATNPYLKETVAKIKKFFSLLAADDSGISANLSKLTEKIRQASSSEGVSANMNEGDIEAMFCRAFGISNGDLNDRLVDIDEVLHWVETQALDPKRTGGTYHRDSIKQINEITGANLTQLLEFAVPSGSKNPVDNARWKSRLPEGPKKNKLAKRLVFEARRKLALLFLLSDAGTYYQNEKLRQVGNYIETAVFSKITTFPGYDCELEREMDESGNLLNVQTHLVSDGEGKVAGLEEDSETGTVLRRIKTGVGDYFIASEKPTAYKSKESFLAKMIIRGLDNPAKIKDVARRALLIVAPDASQAKSDWLKRVDESLPSNVKMRSGDRQANDCRPVLEVIKAIAAIPGVEITDYAPTPILGQRLKSQAAGGGGEIRLAKFYIRYTAVNGEKYSEEVQIFLPDFKGRSAFFHKEKKEEDDRRYFLERLFLTRGHNSFVDLLHNSDIYGSPMRSTHRKKKADKDAGTLEMFNGKK</sequence>
<keyword evidence="1" id="KW-0378">Hydrolase</keyword>
<evidence type="ECO:0000256" key="1">
    <source>
        <dbReference type="ARBA" id="ARBA00022801"/>
    </source>
</evidence>
<dbReference type="STRING" id="1798709.A2538_00085"/>
<dbReference type="AlphaFoldDB" id="A0A1F6PEF6"/>